<dbReference type="GO" id="GO:0032259">
    <property type="term" value="P:methylation"/>
    <property type="evidence" value="ECO:0007669"/>
    <property type="project" value="UniProtKB-KW"/>
</dbReference>
<protein>
    <submittedName>
        <fullName evidence="2">Class I SAM-dependent methyltransferase</fullName>
        <ecNumber evidence="2">2.1.1.-</ecNumber>
    </submittedName>
</protein>
<dbReference type="Gene3D" id="3.40.50.150">
    <property type="entry name" value="Vaccinia Virus protein VP39"/>
    <property type="match status" value="1"/>
</dbReference>
<evidence type="ECO:0000313" key="3">
    <source>
        <dbReference type="Proteomes" id="UP001597472"/>
    </source>
</evidence>
<evidence type="ECO:0000313" key="2">
    <source>
        <dbReference type="EMBL" id="MFD2550726.1"/>
    </source>
</evidence>
<dbReference type="Pfam" id="PF08242">
    <property type="entry name" value="Methyltransf_12"/>
    <property type="match status" value="1"/>
</dbReference>
<name>A0ABW5KQ22_9FLAO</name>
<dbReference type="InterPro" id="IPR013217">
    <property type="entry name" value="Methyltransf_12"/>
</dbReference>
<comment type="caution">
    <text evidence="2">The sequence shown here is derived from an EMBL/GenBank/DDBJ whole genome shotgun (WGS) entry which is preliminary data.</text>
</comment>
<dbReference type="InterPro" id="IPR029063">
    <property type="entry name" value="SAM-dependent_MTases_sf"/>
</dbReference>
<dbReference type="EC" id="2.1.1.-" evidence="2"/>
<keyword evidence="3" id="KW-1185">Reference proteome</keyword>
<proteinExistence type="predicted"/>
<evidence type="ECO:0000259" key="1">
    <source>
        <dbReference type="Pfam" id="PF08242"/>
    </source>
</evidence>
<feature type="domain" description="Methyltransferase type 12" evidence="1">
    <location>
        <begin position="61"/>
        <end position="140"/>
    </location>
</feature>
<organism evidence="2 3">
    <name type="scientific">Bizionia sediminis</name>
    <dbReference type="NCBI Taxonomy" id="1737064"/>
    <lineage>
        <taxon>Bacteria</taxon>
        <taxon>Pseudomonadati</taxon>
        <taxon>Bacteroidota</taxon>
        <taxon>Flavobacteriia</taxon>
        <taxon>Flavobacteriales</taxon>
        <taxon>Flavobacteriaceae</taxon>
        <taxon>Bizionia</taxon>
    </lineage>
</organism>
<sequence length="215" mass="24278">MKKAWPTKDAMKQIYEQHLWGTNQTPFYSGDGSHNPDIINPYIKAVKNFLLSFQNPLTVCDLGCGDFNIGKQLVPYTNHYHATDIVPELITYNQQRFRFNNLEFTCLNIATDPLPIADCAIIRQVLQHLNNKEVKQIVNKLGVFKYVLLTEHVPSGQFTANKDIISGQGIRLKKQSGLDIAQAPFNLPIVDQTTLVTTHLPNNKGKIVTTLLTLF</sequence>
<dbReference type="SUPFAM" id="SSF53335">
    <property type="entry name" value="S-adenosyl-L-methionine-dependent methyltransferases"/>
    <property type="match status" value="1"/>
</dbReference>
<accession>A0ABW5KQ22</accession>
<keyword evidence="2" id="KW-0808">Transferase</keyword>
<reference evidence="3" key="1">
    <citation type="journal article" date="2019" name="Int. J. Syst. Evol. Microbiol.">
        <title>The Global Catalogue of Microorganisms (GCM) 10K type strain sequencing project: providing services to taxonomists for standard genome sequencing and annotation.</title>
        <authorList>
            <consortium name="The Broad Institute Genomics Platform"/>
            <consortium name="The Broad Institute Genome Sequencing Center for Infectious Disease"/>
            <person name="Wu L."/>
            <person name="Ma J."/>
        </authorList>
    </citation>
    <scope>NUCLEOTIDE SEQUENCE [LARGE SCALE GENOMIC DNA]</scope>
    <source>
        <strain evidence="3">KCTC 42587</strain>
    </source>
</reference>
<keyword evidence="2" id="KW-0489">Methyltransferase</keyword>
<dbReference type="Proteomes" id="UP001597472">
    <property type="component" value="Unassembled WGS sequence"/>
</dbReference>
<dbReference type="EMBL" id="JBHULS010000001">
    <property type="protein sequence ID" value="MFD2550726.1"/>
    <property type="molecule type" value="Genomic_DNA"/>
</dbReference>
<dbReference type="RefSeq" id="WP_376891592.1">
    <property type="nucleotide sequence ID" value="NZ_JBHULS010000001.1"/>
</dbReference>
<gene>
    <name evidence="2" type="ORF">ACFSQP_02745</name>
</gene>
<dbReference type="GO" id="GO:0008168">
    <property type="term" value="F:methyltransferase activity"/>
    <property type="evidence" value="ECO:0007669"/>
    <property type="project" value="UniProtKB-KW"/>
</dbReference>